<feature type="domain" description="Ndc10" evidence="2">
    <location>
        <begin position="291"/>
        <end position="423"/>
    </location>
</feature>
<dbReference type="InParanoid" id="Q2GND3"/>
<dbReference type="RefSeq" id="XP_001228448.1">
    <property type="nucleotide sequence ID" value="XM_001228447.1"/>
</dbReference>
<sequence length="488" mass="53437">MICPEDNITVKLLEIINYGRKVIESVVARKVTQAAEVNGLLPDEQMGNRAHRSTELAVRLVVAQVQEAWRQKGAASLLQLDICDEPTSGPGPVRVRLRSKLAAWLKEDILLRRVKVPAVRPNKPRGASRRRAKTATDADDDAEAAALGEAQVLTETIKVSLEEAVQLLADDREDYNPPATFAPMGEEDKAAVKCTLLTRSTADVYVAAVLELWRLQVAHGNPNVENPRGAAASTGRPFKTAAPTGSRPVTRPKSGCECRPPYGAGRPLPARLPGFRRPDPVRLPCQPPPRREDEQDARKEFMGSLRHKDPLLCTQGALAQLFFWRWHIAGEDPPSFRRRQDWYRIKVLVGRDREQELSYPAQLQETWRIFGAAGITAAKKTHLPRRTGAQDANTHGSSLAQISQAGRWNQSVLTPSSQGRLPITVTGYLGPLSPLEGHPGGPAVSDALGAPVPPVHPVPPALAVRPEPSPPIFTALTKAYTVNDVWRD</sequence>
<evidence type="ECO:0000313" key="4">
    <source>
        <dbReference type="Proteomes" id="UP000001056"/>
    </source>
</evidence>
<dbReference type="Pfam" id="PF16787">
    <property type="entry name" value="NDC10_II"/>
    <property type="match status" value="1"/>
</dbReference>
<reference evidence="4" key="1">
    <citation type="journal article" date="2015" name="Genome Announc.">
        <title>Draft genome sequence of the cellulolytic fungus Chaetomium globosum.</title>
        <authorList>
            <person name="Cuomo C.A."/>
            <person name="Untereiner W.A."/>
            <person name="Ma L.-J."/>
            <person name="Grabherr M."/>
            <person name="Birren B.W."/>
        </authorList>
    </citation>
    <scope>NUCLEOTIDE SEQUENCE [LARGE SCALE GENOMIC DNA]</scope>
    <source>
        <strain evidence="4">ATCC 6205 / CBS 148.51 / DSM 1962 / NBRC 6347 / NRRL 1970</strain>
    </source>
</reference>
<dbReference type="OrthoDB" id="4842715at2759"/>
<feature type="compositionally biased region" description="Basic residues" evidence="1">
    <location>
        <begin position="122"/>
        <end position="133"/>
    </location>
</feature>
<dbReference type="InterPro" id="IPR038279">
    <property type="entry name" value="Ndc10_dom2_sf"/>
</dbReference>
<dbReference type="HOGENOM" id="CLU_558962_0_0_1"/>
<name>Q2GND3_CHAGB</name>
<evidence type="ECO:0000313" key="3">
    <source>
        <dbReference type="EMBL" id="EAQ84117.1"/>
    </source>
</evidence>
<dbReference type="Gene3D" id="1.10.443.20">
    <property type="entry name" value="Centromere DNA-binding protein complex CBF3 subunit, domain 2"/>
    <property type="match status" value="1"/>
</dbReference>
<dbReference type="Proteomes" id="UP000001056">
    <property type="component" value="Unassembled WGS sequence"/>
</dbReference>
<evidence type="ECO:0000256" key="1">
    <source>
        <dbReference type="SAM" id="MobiDB-lite"/>
    </source>
</evidence>
<dbReference type="InterPro" id="IPR031872">
    <property type="entry name" value="NDC10_II"/>
</dbReference>
<feature type="region of interest" description="Disordered" evidence="1">
    <location>
        <begin position="224"/>
        <end position="295"/>
    </location>
</feature>
<dbReference type="AlphaFoldDB" id="Q2GND3"/>
<proteinExistence type="predicted"/>
<accession>Q2GND3</accession>
<protein>
    <recommendedName>
        <fullName evidence="2">Ndc10 domain-containing protein</fullName>
    </recommendedName>
</protein>
<dbReference type="VEuPathDB" id="FungiDB:CHGG_10521"/>
<dbReference type="GO" id="GO:0003677">
    <property type="term" value="F:DNA binding"/>
    <property type="evidence" value="ECO:0007669"/>
    <property type="project" value="InterPro"/>
</dbReference>
<keyword evidence="4" id="KW-1185">Reference proteome</keyword>
<organism evidence="3 4">
    <name type="scientific">Chaetomium globosum (strain ATCC 6205 / CBS 148.51 / DSM 1962 / NBRC 6347 / NRRL 1970)</name>
    <name type="common">Soil fungus</name>
    <dbReference type="NCBI Taxonomy" id="306901"/>
    <lineage>
        <taxon>Eukaryota</taxon>
        <taxon>Fungi</taxon>
        <taxon>Dikarya</taxon>
        <taxon>Ascomycota</taxon>
        <taxon>Pezizomycotina</taxon>
        <taxon>Sordariomycetes</taxon>
        <taxon>Sordariomycetidae</taxon>
        <taxon>Sordariales</taxon>
        <taxon>Chaetomiaceae</taxon>
        <taxon>Chaetomium</taxon>
    </lineage>
</organism>
<dbReference type="GeneID" id="4396907"/>
<gene>
    <name evidence="3" type="ORF">CHGG_10521</name>
</gene>
<feature type="region of interest" description="Disordered" evidence="1">
    <location>
        <begin position="120"/>
        <end position="141"/>
    </location>
</feature>
<evidence type="ECO:0000259" key="2">
    <source>
        <dbReference type="Pfam" id="PF16787"/>
    </source>
</evidence>
<dbReference type="eggNOG" id="ENOG502SSBX">
    <property type="taxonomic scope" value="Eukaryota"/>
</dbReference>
<dbReference type="EMBL" id="CH408035">
    <property type="protein sequence ID" value="EAQ84117.1"/>
    <property type="molecule type" value="Genomic_DNA"/>
</dbReference>